<name>A0A382MVR3_9ZZZZ</name>
<evidence type="ECO:0000256" key="1">
    <source>
        <dbReference type="SAM" id="Phobius"/>
    </source>
</evidence>
<keyword evidence="1" id="KW-1133">Transmembrane helix</keyword>
<dbReference type="Pfam" id="PF13181">
    <property type="entry name" value="TPR_8"/>
    <property type="match status" value="1"/>
</dbReference>
<sequence length="313" mass="36188">MFLISSFCPSRFLNLKRHFFWRIIWVSITVFLYGPFLAQSKPLDHFDPSSLSPIQKGEFYLAQSFNTEALKIYQSLINAGKGDEYAFRGMIRAYKNMDKLEEAQEWLENYLVSNLSSSAVFYGLGYINYLNENIEKSQSFFNQALELNAKNALALNNLGAIYSRQKSYNQAAEKVRAAIYINPKELIFFNNLELIYKKMGNSELIFSDYNRYLKKGVSDLVRGYGMAVGRKMRQAGFKLYSKGKLDEAIGKFMEIEAVYKNIKHQTGLVPIYFSLGLLHEEKGDFKNAKKFFKQVLAFNSLHIQAKERLNQLQ</sequence>
<dbReference type="PANTHER" id="PTHR12558">
    <property type="entry name" value="CELL DIVISION CYCLE 16,23,27"/>
    <property type="match status" value="1"/>
</dbReference>
<organism evidence="2">
    <name type="scientific">marine metagenome</name>
    <dbReference type="NCBI Taxonomy" id="408172"/>
    <lineage>
        <taxon>unclassified sequences</taxon>
        <taxon>metagenomes</taxon>
        <taxon>ecological metagenomes</taxon>
    </lineage>
</organism>
<dbReference type="SMART" id="SM00028">
    <property type="entry name" value="TPR"/>
    <property type="match status" value="3"/>
</dbReference>
<gene>
    <name evidence="2" type="ORF">METZ01_LOCUS304436</name>
</gene>
<dbReference type="InterPro" id="IPR011990">
    <property type="entry name" value="TPR-like_helical_dom_sf"/>
</dbReference>
<dbReference type="InterPro" id="IPR019734">
    <property type="entry name" value="TPR_rpt"/>
</dbReference>
<reference evidence="2" key="1">
    <citation type="submission" date="2018-05" db="EMBL/GenBank/DDBJ databases">
        <authorList>
            <person name="Lanie J.A."/>
            <person name="Ng W.-L."/>
            <person name="Kazmierczak K.M."/>
            <person name="Andrzejewski T.M."/>
            <person name="Davidsen T.M."/>
            <person name="Wayne K.J."/>
            <person name="Tettelin H."/>
            <person name="Glass J.I."/>
            <person name="Rusch D."/>
            <person name="Podicherti R."/>
            <person name="Tsui H.-C.T."/>
            <person name="Winkler M.E."/>
        </authorList>
    </citation>
    <scope>NUCLEOTIDE SEQUENCE</scope>
</reference>
<keyword evidence="1" id="KW-0472">Membrane</keyword>
<proteinExistence type="predicted"/>
<keyword evidence="1" id="KW-0812">Transmembrane</keyword>
<dbReference type="EMBL" id="UINC01095472">
    <property type="protein sequence ID" value="SVC51582.1"/>
    <property type="molecule type" value="Genomic_DNA"/>
</dbReference>
<dbReference type="PROSITE" id="PS50005">
    <property type="entry name" value="TPR"/>
    <property type="match status" value="3"/>
</dbReference>
<dbReference type="Gene3D" id="1.25.40.10">
    <property type="entry name" value="Tetratricopeptide repeat domain"/>
    <property type="match status" value="2"/>
</dbReference>
<protein>
    <submittedName>
        <fullName evidence="2">Uncharacterized protein</fullName>
    </submittedName>
</protein>
<dbReference type="AlphaFoldDB" id="A0A382MVR3"/>
<dbReference type="Pfam" id="PF13431">
    <property type="entry name" value="TPR_17"/>
    <property type="match status" value="1"/>
</dbReference>
<accession>A0A382MVR3</accession>
<dbReference type="PANTHER" id="PTHR12558:SF13">
    <property type="entry name" value="CELL DIVISION CYCLE PROTEIN 27 HOMOLOG"/>
    <property type="match status" value="1"/>
</dbReference>
<feature type="transmembrane region" description="Helical" evidence="1">
    <location>
        <begin position="19"/>
        <end position="38"/>
    </location>
</feature>
<evidence type="ECO:0000313" key="2">
    <source>
        <dbReference type="EMBL" id="SVC51582.1"/>
    </source>
</evidence>
<dbReference type="SUPFAM" id="SSF48452">
    <property type="entry name" value="TPR-like"/>
    <property type="match status" value="1"/>
</dbReference>